<dbReference type="OrthoDB" id="3945418at2759"/>
<dbReference type="CTD" id="20322473"/>
<sequence>MDARTFCRKPRDLGNLAVSQLSCFRRVAWPLGTERMIQLDSVQLRQLILSRPVATKKAKLTIGFSLPGAHQGGRSLRDSVKFMFYISPNWTDCHKYSELHTIFVLKRDSTEQNHHKREIQLDSVESPVKTKLLKIRAPRRERITEWGNARKIGPPMTFNSVFHGVVLKSVAKLRWNNILTINVFVKEYEEIPRWCLWRRKCVESGWHAITDVVPTGVQLVMGCRRVFSNLVSSMLRLYKYRDISNIVPTET</sequence>
<gene>
    <name evidence="1" type="ORF">T265_08294</name>
</gene>
<reference evidence="1 2" key="1">
    <citation type="submission" date="2013-11" db="EMBL/GenBank/DDBJ databases">
        <title>Opisthorchis viverrini - life in the bile duct.</title>
        <authorList>
            <person name="Young N.D."/>
            <person name="Nagarajan N."/>
            <person name="Lin S.J."/>
            <person name="Korhonen P.K."/>
            <person name="Jex A.R."/>
            <person name="Hall R.S."/>
            <person name="Safavi-Hemami H."/>
            <person name="Kaewkong W."/>
            <person name="Bertrand D."/>
            <person name="Gao S."/>
            <person name="Seet Q."/>
            <person name="Wongkham S."/>
            <person name="Teh B.T."/>
            <person name="Wongkham C."/>
            <person name="Intapan P.M."/>
            <person name="Maleewong W."/>
            <person name="Yang X."/>
            <person name="Hu M."/>
            <person name="Wang Z."/>
            <person name="Hofmann A."/>
            <person name="Sternberg P.W."/>
            <person name="Tan P."/>
            <person name="Wang J."/>
            <person name="Gasser R.B."/>
        </authorList>
    </citation>
    <scope>NUCLEOTIDE SEQUENCE [LARGE SCALE GENOMIC DNA]</scope>
</reference>
<evidence type="ECO:0000313" key="2">
    <source>
        <dbReference type="Proteomes" id="UP000054324"/>
    </source>
</evidence>
<dbReference type="KEGG" id="ovi:T265_08294"/>
<evidence type="ECO:0000313" key="1">
    <source>
        <dbReference type="EMBL" id="KER23933.1"/>
    </source>
</evidence>
<dbReference type="AlphaFoldDB" id="A0A074Z9Y7"/>
<protein>
    <submittedName>
        <fullName evidence="1">Uncharacterized protein</fullName>
    </submittedName>
</protein>
<keyword evidence="2" id="KW-1185">Reference proteome</keyword>
<dbReference type="GeneID" id="20322473"/>
<organism evidence="1 2">
    <name type="scientific">Opisthorchis viverrini</name>
    <name type="common">Southeast Asian liver fluke</name>
    <dbReference type="NCBI Taxonomy" id="6198"/>
    <lineage>
        <taxon>Eukaryota</taxon>
        <taxon>Metazoa</taxon>
        <taxon>Spiralia</taxon>
        <taxon>Lophotrochozoa</taxon>
        <taxon>Platyhelminthes</taxon>
        <taxon>Trematoda</taxon>
        <taxon>Digenea</taxon>
        <taxon>Opisthorchiida</taxon>
        <taxon>Opisthorchiata</taxon>
        <taxon>Opisthorchiidae</taxon>
        <taxon>Opisthorchis</taxon>
    </lineage>
</organism>
<accession>A0A074Z9Y7</accession>
<name>A0A074Z9Y7_OPIVI</name>
<proteinExistence type="predicted"/>
<dbReference type="RefSeq" id="XP_009172314.1">
    <property type="nucleotide sequence ID" value="XM_009174050.1"/>
</dbReference>
<dbReference type="Proteomes" id="UP000054324">
    <property type="component" value="Unassembled WGS sequence"/>
</dbReference>
<dbReference type="EMBL" id="KL596829">
    <property type="protein sequence ID" value="KER23933.1"/>
    <property type="molecule type" value="Genomic_DNA"/>
</dbReference>